<proteinExistence type="predicted"/>
<dbReference type="AlphaFoldDB" id="A0A4P9WDW6"/>
<feature type="compositionally biased region" description="Basic and acidic residues" evidence="1">
    <location>
        <begin position="295"/>
        <end position="312"/>
    </location>
</feature>
<feature type="region of interest" description="Disordered" evidence="1">
    <location>
        <begin position="220"/>
        <end position="322"/>
    </location>
</feature>
<evidence type="ECO:0000313" key="2">
    <source>
        <dbReference type="EMBL" id="RKO89945.1"/>
    </source>
</evidence>
<keyword evidence="3" id="KW-1185">Reference proteome</keyword>
<feature type="compositionally biased region" description="Polar residues" evidence="1">
    <location>
        <begin position="253"/>
        <end position="275"/>
    </location>
</feature>
<sequence length="322" mass="35132">MSSVDELYRPAVISARDNIGQIPTADVDDCLRDLVRGAFVEVANPTSAVWAAPVTETPAMVSPVVTITDITTTHIYPAVLALIAKLACALASGMARCNLEINSRSKCRTIVAAMHDHPWCGSSMDMVWHAFVMNQLGGIKDLHWGDLKGKANMPVFAQGVMGVTAKAFYGPGDCIKAGSSDLDSNESGDEFVNRPWDRPSYPANQWVAYLPLCWSERNQGNQAESDRSDESHRGQSESGQTSEPLSGRGGQTKSGTSDDSQIRRSNANPQEQANETLVAETQRKQDSKNYIALTQRDRDGETLVAKTQREQDSNDQIAETQR</sequence>
<reference evidence="3" key="1">
    <citation type="journal article" date="2018" name="Nat. Microbiol.">
        <title>Leveraging single-cell genomics to expand the fungal tree of life.</title>
        <authorList>
            <person name="Ahrendt S.R."/>
            <person name="Quandt C.A."/>
            <person name="Ciobanu D."/>
            <person name="Clum A."/>
            <person name="Salamov A."/>
            <person name="Andreopoulos B."/>
            <person name="Cheng J.F."/>
            <person name="Woyke T."/>
            <person name="Pelin A."/>
            <person name="Henrissat B."/>
            <person name="Reynolds N.K."/>
            <person name="Benny G.L."/>
            <person name="Smith M.E."/>
            <person name="James T.Y."/>
            <person name="Grigoriev I.V."/>
        </authorList>
    </citation>
    <scope>NUCLEOTIDE SEQUENCE [LARGE SCALE GENOMIC DNA]</scope>
</reference>
<evidence type="ECO:0000256" key="1">
    <source>
        <dbReference type="SAM" id="MobiDB-lite"/>
    </source>
</evidence>
<gene>
    <name evidence="2" type="ORF">BDK51DRAFT_41709</name>
</gene>
<evidence type="ECO:0000313" key="3">
    <source>
        <dbReference type="Proteomes" id="UP000269721"/>
    </source>
</evidence>
<feature type="compositionally biased region" description="Basic and acidic residues" evidence="1">
    <location>
        <begin position="224"/>
        <end position="235"/>
    </location>
</feature>
<organism evidence="2 3">
    <name type="scientific">Blyttiomyces helicus</name>
    <dbReference type="NCBI Taxonomy" id="388810"/>
    <lineage>
        <taxon>Eukaryota</taxon>
        <taxon>Fungi</taxon>
        <taxon>Fungi incertae sedis</taxon>
        <taxon>Chytridiomycota</taxon>
        <taxon>Chytridiomycota incertae sedis</taxon>
        <taxon>Chytridiomycetes</taxon>
        <taxon>Chytridiomycetes incertae sedis</taxon>
        <taxon>Blyttiomyces</taxon>
    </lineage>
</organism>
<name>A0A4P9WDW6_9FUNG</name>
<protein>
    <submittedName>
        <fullName evidence="2">Uncharacterized protein</fullName>
    </submittedName>
</protein>
<dbReference type="Proteomes" id="UP000269721">
    <property type="component" value="Unassembled WGS sequence"/>
</dbReference>
<accession>A0A4P9WDW6</accession>
<dbReference type="EMBL" id="KZ995805">
    <property type="protein sequence ID" value="RKO89945.1"/>
    <property type="molecule type" value="Genomic_DNA"/>
</dbReference>